<evidence type="ECO:0000313" key="2">
    <source>
        <dbReference type="Proteomes" id="UP000095453"/>
    </source>
</evidence>
<reference evidence="1 2" key="1">
    <citation type="submission" date="2015-09" db="EMBL/GenBank/DDBJ databases">
        <authorList>
            <consortium name="Pathogen Informatics"/>
        </authorList>
    </citation>
    <scope>NUCLEOTIDE SEQUENCE [LARGE SCALE GENOMIC DNA]</scope>
    <source>
        <strain evidence="1 2">2789STDY5608887</strain>
    </source>
</reference>
<gene>
    <name evidence="1" type="ORF">ERS852444_01874</name>
</gene>
<evidence type="ECO:0000313" key="1">
    <source>
        <dbReference type="EMBL" id="CUN10114.1"/>
    </source>
</evidence>
<sequence>MSAQTDCEMLSIEVMEAGIVSYRKGIAICAIS</sequence>
<dbReference type="Proteomes" id="UP000095453">
    <property type="component" value="Unassembled WGS sequence"/>
</dbReference>
<organism evidence="1 2">
    <name type="scientific">Roseburia inulinivorans</name>
    <dbReference type="NCBI Taxonomy" id="360807"/>
    <lineage>
        <taxon>Bacteria</taxon>
        <taxon>Bacillati</taxon>
        <taxon>Bacillota</taxon>
        <taxon>Clostridia</taxon>
        <taxon>Lachnospirales</taxon>
        <taxon>Lachnospiraceae</taxon>
        <taxon>Roseburia</taxon>
    </lineage>
</organism>
<name>A0A173U5H5_9FIRM</name>
<dbReference type="EMBL" id="CYXX01000013">
    <property type="protein sequence ID" value="CUN10114.1"/>
    <property type="molecule type" value="Genomic_DNA"/>
</dbReference>
<dbReference type="AlphaFoldDB" id="A0A173U5H5"/>
<proteinExistence type="predicted"/>
<protein>
    <submittedName>
        <fullName evidence="1">Uncharacterized protein</fullName>
    </submittedName>
</protein>
<accession>A0A173U5H5</accession>